<reference evidence="2 3" key="1">
    <citation type="submission" date="2018-12" db="EMBL/GenBank/DDBJ databases">
        <title>Draft genome sequence of Embleya hyalina NBRC 13850T.</title>
        <authorList>
            <person name="Komaki H."/>
            <person name="Hosoyama A."/>
            <person name="Kimura A."/>
            <person name="Ichikawa N."/>
            <person name="Tamura T."/>
        </authorList>
    </citation>
    <scope>NUCLEOTIDE SEQUENCE [LARGE SCALE GENOMIC DNA]</scope>
    <source>
        <strain evidence="2 3">NBRC 13850</strain>
    </source>
</reference>
<evidence type="ECO:0000313" key="3">
    <source>
        <dbReference type="Proteomes" id="UP000286931"/>
    </source>
</evidence>
<feature type="region of interest" description="Disordered" evidence="1">
    <location>
        <begin position="1"/>
        <end position="28"/>
    </location>
</feature>
<evidence type="ECO:0000313" key="2">
    <source>
        <dbReference type="EMBL" id="GCD95999.1"/>
    </source>
</evidence>
<feature type="compositionally biased region" description="Basic residues" evidence="1">
    <location>
        <begin position="182"/>
        <end position="193"/>
    </location>
</feature>
<name>A0A401YNB3_9ACTN</name>
<keyword evidence="3" id="KW-1185">Reference proteome</keyword>
<protein>
    <submittedName>
        <fullName evidence="2">Uncharacterized protein</fullName>
    </submittedName>
</protein>
<comment type="caution">
    <text evidence="2">The sequence shown here is derived from an EMBL/GenBank/DDBJ whole genome shotgun (WGS) entry which is preliminary data.</text>
</comment>
<feature type="region of interest" description="Disordered" evidence="1">
    <location>
        <begin position="45"/>
        <end position="88"/>
    </location>
</feature>
<proteinExistence type="predicted"/>
<evidence type="ECO:0000256" key="1">
    <source>
        <dbReference type="SAM" id="MobiDB-lite"/>
    </source>
</evidence>
<feature type="compositionally biased region" description="Basic residues" evidence="1">
    <location>
        <begin position="208"/>
        <end position="224"/>
    </location>
</feature>
<dbReference type="Proteomes" id="UP000286931">
    <property type="component" value="Unassembled WGS sequence"/>
</dbReference>
<dbReference type="AlphaFoldDB" id="A0A401YNB3"/>
<sequence>MLPPRAPDPASVCRPSRPKLRVPRPLGIHVPRPRVRALVEAAVARSLVSAGPARPRRWRSGPNRETPDPAARRSPGTRSTRDNDPARCWAHDGAASTRATGCVDPGHGVFPLGSDGCTAELGDRITEAGRDVALVLDEFEHLVNPQPAEQPDLLLRTAAGAVTVIPVVRAAGRGDLAPTAVHRGRGARSPRRLFGHDAARGRGERAGRGHRRLGRGARPRRAAPRQRCASDPARHRVDARRPYRHPTLTPRARAAGTEVAA</sequence>
<accession>A0A401YNB3</accession>
<feature type="region of interest" description="Disordered" evidence="1">
    <location>
        <begin position="179"/>
        <end position="261"/>
    </location>
</feature>
<dbReference type="EMBL" id="BIFH01000019">
    <property type="protein sequence ID" value="GCD95999.1"/>
    <property type="molecule type" value="Genomic_DNA"/>
</dbReference>
<feature type="compositionally biased region" description="Basic and acidic residues" evidence="1">
    <location>
        <begin position="194"/>
        <end position="207"/>
    </location>
</feature>
<feature type="compositionally biased region" description="Basic and acidic residues" evidence="1">
    <location>
        <begin position="232"/>
        <end position="241"/>
    </location>
</feature>
<organism evidence="2 3">
    <name type="scientific">Embleya hyalina</name>
    <dbReference type="NCBI Taxonomy" id="516124"/>
    <lineage>
        <taxon>Bacteria</taxon>
        <taxon>Bacillati</taxon>
        <taxon>Actinomycetota</taxon>
        <taxon>Actinomycetes</taxon>
        <taxon>Kitasatosporales</taxon>
        <taxon>Streptomycetaceae</taxon>
        <taxon>Embleya</taxon>
    </lineage>
</organism>
<gene>
    <name evidence="2" type="ORF">EHYA_03683</name>
</gene>